<evidence type="ECO:0000259" key="9">
    <source>
        <dbReference type="Pfam" id="PF07731"/>
    </source>
</evidence>
<proteinExistence type="inferred from homology"/>
<name>A0A2H4SQI9_CORMI</name>
<dbReference type="InterPro" id="IPR045087">
    <property type="entry name" value="Cu-oxidase_fam"/>
</dbReference>
<dbReference type="CDD" id="cd13910">
    <property type="entry name" value="CuRO_3_MCO_like_4"/>
    <property type="match status" value="1"/>
</dbReference>
<dbReference type="InterPro" id="IPR011706">
    <property type="entry name" value="Cu-oxidase_C"/>
</dbReference>
<dbReference type="PROSITE" id="PS00080">
    <property type="entry name" value="MULTICOPPER_OXIDASE2"/>
    <property type="match status" value="1"/>
</dbReference>
<keyword evidence="6" id="KW-0325">Glycoprotein</keyword>
<evidence type="ECO:0000259" key="10">
    <source>
        <dbReference type="Pfam" id="PF07732"/>
    </source>
</evidence>
<dbReference type="Proteomes" id="UP000323067">
    <property type="component" value="Chromosome iii"/>
</dbReference>
<protein>
    <submittedName>
        <fullName evidence="11">Multicopper oxidase family</fullName>
    </submittedName>
</protein>
<dbReference type="GO" id="GO:0005507">
    <property type="term" value="F:copper ion binding"/>
    <property type="evidence" value="ECO:0007669"/>
    <property type="project" value="InterPro"/>
</dbReference>
<evidence type="ECO:0000256" key="1">
    <source>
        <dbReference type="ARBA" id="ARBA00010609"/>
    </source>
</evidence>
<dbReference type="PROSITE" id="PS00079">
    <property type="entry name" value="MULTICOPPER_OXIDASE1"/>
    <property type="match status" value="1"/>
</dbReference>
<keyword evidence="5" id="KW-0186">Copper</keyword>
<keyword evidence="2" id="KW-0479">Metal-binding</keyword>
<accession>A0A2H4SQI9</accession>
<dbReference type="PANTHER" id="PTHR11709:SF394">
    <property type="entry name" value="FI03373P-RELATED"/>
    <property type="match status" value="1"/>
</dbReference>
<keyword evidence="4" id="KW-0560">Oxidoreductase</keyword>
<evidence type="ECO:0000259" key="8">
    <source>
        <dbReference type="Pfam" id="PF00394"/>
    </source>
</evidence>
<dbReference type="InterPro" id="IPR033138">
    <property type="entry name" value="Cu_oxidase_CS"/>
</dbReference>
<feature type="domain" description="Plastocyanin-like" evidence="10">
    <location>
        <begin position="98"/>
        <end position="218"/>
    </location>
</feature>
<feature type="domain" description="Plastocyanin-like" evidence="9">
    <location>
        <begin position="514"/>
        <end position="622"/>
    </location>
</feature>
<dbReference type="EMBL" id="CP023326">
    <property type="protein sequence ID" value="ATY65374.1"/>
    <property type="molecule type" value="Genomic_DNA"/>
</dbReference>
<sequence length="638" mass="70735">MYAPVKTTRLRQARSPRLSSLCGGLVVLAAATLLCYVVVALRYAHTLPLPFSRLAVPPGAVDASNASNVAVADHDRFTLHPELHVARPRRTLVLDWSITREKRRPDGVLRDVYLINGQFPGPTIEARSGDELQITVTNNILNDTDAGISMHWHGLFMKDANEMDGATGVTQCAVAEGQSFTYTFRIDPAQHGTYWYHAHSAVKRADGLYGGLVIHKPADEGTGHTDQSRHEYDAERLLLIGDWYHRDADTVLGEYKNRRNFAYEPVPDSLLINGVGSYKCSDARPARPIDCVETEVPALAMVADKAVRLRVVNTGAAAGLSFQLQNGTVQLLTVDGGGYVADDTPQTATIGVLYPGERMDVLLLPADTPADDEHVLDTQMKIVLDAELMPMKNWALTRIQDFPLTWRRRSTAASLARRDVRPAVAVFNMKDAHGAEVPPDAALHRDAAETALLYTSLSINNFKKDEPWGEVNHTSWVWKDPRAKPLLALDADAWANGTEQANTLRTFRAPWYRDGHDRWMDLVVNNVDDKGHPFHLHGYAFHVIGARQLDLGRSYNPYEPGATQAQAQFFNTKTPRRKDTVYIESHGYVVLRFPLDNVGVWLMHCHVLWHQAVGMGVVLQVGNVTAATKQRAAESCIA</sequence>
<dbReference type="Gene3D" id="2.60.40.420">
    <property type="entry name" value="Cupredoxins - blue copper proteins"/>
    <property type="match status" value="3"/>
</dbReference>
<evidence type="ECO:0000256" key="6">
    <source>
        <dbReference type="ARBA" id="ARBA00023180"/>
    </source>
</evidence>
<gene>
    <name evidence="11" type="ORF">A9K55_001258</name>
</gene>
<dbReference type="Pfam" id="PF07731">
    <property type="entry name" value="Cu-oxidase_2"/>
    <property type="match status" value="1"/>
</dbReference>
<evidence type="ECO:0000256" key="7">
    <source>
        <dbReference type="SAM" id="Phobius"/>
    </source>
</evidence>
<feature type="domain" description="Plastocyanin-like" evidence="8">
    <location>
        <begin position="236"/>
        <end position="367"/>
    </location>
</feature>
<keyword evidence="7" id="KW-0472">Membrane</keyword>
<feature type="transmembrane region" description="Helical" evidence="7">
    <location>
        <begin position="21"/>
        <end position="44"/>
    </location>
</feature>
<evidence type="ECO:0000256" key="2">
    <source>
        <dbReference type="ARBA" id="ARBA00022723"/>
    </source>
</evidence>
<evidence type="ECO:0000313" key="12">
    <source>
        <dbReference type="Proteomes" id="UP000323067"/>
    </source>
</evidence>
<dbReference type="Pfam" id="PF00394">
    <property type="entry name" value="Cu-oxidase"/>
    <property type="match status" value="1"/>
</dbReference>
<dbReference type="SUPFAM" id="SSF49503">
    <property type="entry name" value="Cupredoxins"/>
    <property type="match status" value="3"/>
</dbReference>
<dbReference type="GO" id="GO:0016491">
    <property type="term" value="F:oxidoreductase activity"/>
    <property type="evidence" value="ECO:0007669"/>
    <property type="project" value="UniProtKB-KW"/>
</dbReference>
<reference evidence="11 12" key="1">
    <citation type="journal article" date="2017" name="BMC Genomics">
        <title>Chromosome level assembly and secondary metabolite potential of the parasitic fungus Cordyceps militaris.</title>
        <authorList>
            <person name="Kramer G.J."/>
            <person name="Nodwell J.R."/>
        </authorList>
    </citation>
    <scope>NUCLEOTIDE SEQUENCE [LARGE SCALE GENOMIC DNA]</scope>
    <source>
        <strain evidence="11 12">ATCC 34164</strain>
    </source>
</reference>
<dbReference type="InterPro" id="IPR002355">
    <property type="entry name" value="Cu_oxidase_Cu_BS"/>
</dbReference>
<keyword evidence="3" id="KW-0732">Signal</keyword>
<dbReference type="Pfam" id="PF07732">
    <property type="entry name" value="Cu-oxidase_3"/>
    <property type="match status" value="1"/>
</dbReference>
<evidence type="ECO:0000256" key="5">
    <source>
        <dbReference type="ARBA" id="ARBA00023008"/>
    </source>
</evidence>
<dbReference type="VEuPathDB" id="FungiDB:A9K55_001258"/>
<keyword evidence="7" id="KW-1133">Transmembrane helix</keyword>
<dbReference type="VEuPathDB" id="FungiDB:CCM_08321"/>
<evidence type="ECO:0000313" key="11">
    <source>
        <dbReference type="EMBL" id="ATY65374.1"/>
    </source>
</evidence>
<dbReference type="CDD" id="cd04205">
    <property type="entry name" value="CuRO_2_LCC_like"/>
    <property type="match status" value="1"/>
</dbReference>
<dbReference type="InterPro" id="IPR001117">
    <property type="entry name" value="Cu-oxidase_2nd"/>
</dbReference>
<evidence type="ECO:0000256" key="3">
    <source>
        <dbReference type="ARBA" id="ARBA00022729"/>
    </source>
</evidence>
<dbReference type="InterPro" id="IPR008972">
    <property type="entry name" value="Cupredoxin"/>
</dbReference>
<dbReference type="InterPro" id="IPR011707">
    <property type="entry name" value="Cu-oxidase-like_N"/>
</dbReference>
<evidence type="ECO:0000256" key="4">
    <source>
        <dbReference type="ARBA" id="ARBA00023002"/>
    </source>
</evidence>
<dbReference type="OrthoDB" id="2121828at2759"/>
<keyword evidence="7" id="KW-0812">Transmembrane</keyword>
<dbReference type="AlphaFoldDB" id="A0A2H4SQI9"/>
<organism evidence="11 12">
    <name type="scientific">Cordyceps militaris</name>
    <name type="common">Caterpillar fungus</name>
    <name type="synonym">Clavaria militaris</name>
    <dbReference type="NCBI Taxonomy" id="73501"/>
    <lineage>
        <taxon>Eukaryota</taxon>
        <taxon>Fungi</taxon>
        <taxon>Dikarya</taxon>
        <taxon>Ascomycota</taxon>
        <taxon>Pezizomycotina</taxon>
        <taxon>Sordariomycetes</taxon>
        <taxon>Hypocreomycetidae</taxon>
        <taxon>Hypocreales</taxon>
        <taxon>Cordycipitaceae</taxon>
        <taxon>Cordyceps</taxon>
    </lineage>
</organism>
<comment type="similarity">
    <text evidence="1">Belongs to the multicopper oxidase family.</text>
</comment>
<dbReference type="PANTHER" id="PTHR11709">
    <property type="entry name" value="MULTI-COPPER OXIDASE"/>
    <property type="match status" value="1"/>
</dbReference>